<reference evidence="1 2" key="2">
    <citation type="submission" date="2018-11" db="EMBL/GenBank/DDBJ databases">
        <authorList>
            <consortium name="Pathogen Informatics"/>
        </authorList>
    </citation>
    <scope>NUCLEOTIDE SEQUENCE [LARGE SCALE GENOMIC DNA]</scope>
</reference>
<reference evidence="3" key="1">
    <citation type="submission" date="2017-02" db="UniProtKB">
        <authorList>
            <consortium name="WormBaseParasite"/>
        </authorList>
    </citation>
    <scope>IDENTIFICATION</scope>
</reference>
<protein>
    <submittedName>
        <fullName evidence="1 3">Uncharacterized protein</fullName>
    </submittedName>
</protein>
<gene>
    <name evidence="1" type="ORF">HNAJ_LOCUS12069</name>
</gene>
<proteinExistence type="predicted"/>
<dbReference type="EMBL" id="UZAE01014004">
    <property type="protein sequence ID" value="VDO12097.1"/>
    <property type="molecule type" value="Genomic_DNA"/>
</dbReference>
<sequence length="82" mass="8902">MATALTEKALETALDVTWIGKKRDMHIDLALSIVPVVVGVIMDAVVTADLDMIAVDTVVTVDQCMVTTNITKLEYPILKNSK</sequence>
<organism evidence="3">
    <name type="scientific">Rodentolepis nana</name>
    <name type="common">Dwarf tapeworm</name>
    <name type="synonym">Hymenolepis nana</name>
    <dbReference type="NCBI Taxonomy" id="102285"/>
    <lineage>
        <taxon>Eukaryota</taxon>
        <taxon>Metazoa</taxon>
        <taxon>Spiralia</taxon>
        <taxon>Lophotrochozoa</taxon>
        <taxon>Platyhelminthes</taxon>
        <taxon>Cestoda</taxon>
        <taxon>Eucestoda</taxon>
        <taxon>Cyclophyllidea</taxon>
        <taxon>Hymenolepididae</taxon>
        <taxon>Rodentolepis</taxon>
    </lineage>
</organism>
<keyword evidence="2" id="KW-1185">Reference proteome</keyword>
<dbReference type="AlphaFoldDB" id="A0A0R3TW56"/>
<name>A0A0R3TW56_RODNA</name>
<evidence type="ECO:0000313" key="3">
    <source>
        <dbReference type="WBParaSite" id="HNAJ_0001208001-mRNA-1"/>
    </source>
</evidence>
<evidence type="ECO:0000313" key="2">
    <source>
        <dbReference type="Proteomes" id="UP000278807"/>
    </source>
</evidence>
<accession>A0A0R3TW56</accession>
<evidence type="ECO:0000313" key="1">
    <source>
        <dbReference type="EMBL" id="VDO12097.1"/>
    </source>
</evidence>
<dbReference type="WBParaSite" id="HNAJ_0001208001-mRNA-1">
    <property type="protein sequence ID" value="HNAJ_0001208001-mRNA-1"/>
    <property type="gene ID" value="HNAJ_0001208001"/>
</dbReference>
<dbReference type="Proteomes" id="UP000278807">
    <property type="component" value="Unassembled WGS sequence"/>
</dbReference>